<proteinExistence type="predicted"/>
<dbReference type="STRING" id="76114.ebA1858"/>
<name>Q5P6C6_AROAE</name>
<dbReference type="Proteomes" id="UP000006552">
    <property type="component" value="Chromosome"/>
</dbReference>
<evidence type="ECO:0000313" key="2">
    <source>
        <dbReference type="Proteomes" id="UP000006552"/>
    </source>
</evidence>
<organism evidence="1 2">
    <name type="scientific">Aromatoleum aromaticum (strain DSM 19018 / LMG 30748 / EbN1)</name>
    <name type="common">Azoarcus sp. (strain EbN1)</name>
    <dbReference type="NCBI Taxonomy" id="76114"/>
    <lineage>
        <taxon>Bacteria</taxon>
        <taxon>Pseudomonadati</taxon>
        <taxon>Pseudomonadota</taxon>
        <taxon>Betaproteobacteria</taxon>
        <taxon>Rhodocyclales</taxon>
        <taxon>Rhodocyclaceae</taxon>
        <taxon>Aromatoleum</taxon>
    </lineage>
</organism>
<sequence length="68" mass="7151">MKTYYYGEPSRTLLRALLPIRKGPVASLAARGGAGGLLDPAAARRLGSRAGEVGHAIAGWCGLNSRDW</sequence>
<protein>
    <submittedName>
        <fullName evidence="1">Uncharacterized protein</fullName>
    </submittedName>
</protein>
<evidence type="ECO:0000313" key="1">
    <source>
        <dbReference type="EMBL" id="CAI07135.1"/>
    </source>
</evidence>
<gene>
    <name evidence="1" type="ORF">ebA1858</name>
</gene>
<dbReference type="HOGENOM" id="CLU_2784858_0_0_4"/>
<accession>Q5P6C6</accession>
<dbReference type="EMBL" id="CR555306">
    <property type="protein sequence ID" value="CAI07135.1"/>
    <property type="molecule type" value="Genomic_DNA"/>
</dbReference>
<keyword evidence="2" id="KW-1185">Reference proteome</keyword>
<reference evidence="1 2" key="1">
    <citation type="journal article" date="2005" name="Arch. Microbiol.">
        <title>The genome sequence of an anaerobic aromatic-degrading denitrifying bacterium, strain EbN1.</title>
        <authorList>
            <person name="Rabus R."/>
            <person name="Kube M."/>
            <person name="Heider J."/>
            <person name="Beck A."/>
            <person name="Heitmann K."/>
            <person name="Widdel F."/>
            <person name="Reinhardt R."/>
        </authorList>
    </citation>
    <scope>NUCLEOTIDE SEQUENCE [LARGE SCALE GENOMIC DNA]</scope>
    <source>
        <strain evidence="1 2">EbN1</strain>
    </source>
</reference>
<dbReference type="AlphaFoldDB" id="Q5P6C6"/>
<dbReference type="KEGG" id="eba:ebA1858"/>